<reference evidence="1 2" key="2">
    <citation type="submission" date="2023-12" db="EMBL/GenBank/DDBJ databases">
        <title>Description of an unclassified Opitutus bacterium of Verrucomicrobiota.</title>
        <authorList>
            <person name="Zhang D.-F."/>
        </authorList>
    </citation>
    <scope>NUCLEOTIDE SEQUENCE [LARGE SCALE GENOMIC DNA]</scope>
    <source>
        <strain evidence="1 2">WL0086</strain>
    </source>
</reference>
<dbReference type="Proteomes" id="UP000738431">
    <property type="component" value="Chromosome"/>
</dbReference>
<gene>
    <name evidence="1" type="ORF">K1X11_017240</name>
</gene>
<dbReference type="EMBL" id="CP139781">
    <property type="protein sequence ID" value="WRQ86559.1"/>
    <property type="molecule type" value="Genomic_DNA"/>
</dbReference>
<name>A0ABZ1C7P9_9BACT</name>
<sequence>MKTPSTCRHCPTPASVLVAGIPLCEACYAAYDTNGDDYDANAAGENTGGFASPACFAHEFDDNPDSTRP</sequence>
<organism evidence="1 2">
    <name type="scientific">Actomonas aquatica</name>
    <dbReference type="NCBI Taxonomy" id="2866162"/>
    <lineage>
        <taxon>Bacteria</taxon>
        <taxon>Pseudomonadati</taxon>
        <taxon>Verrucomicrobiota</taxon>
        <taxon>Opitutia</taxon>
        <taxon>Opitutales</taxon>
        <taxon>Opitutaceae</taxon>
        <taxon>Actomonas</taxon>
    </lineage>
</organism>
<keyword evidence="2" id="KW-1185">Reference proteome</keyword>
<dbReference type="RefSeq" id="WP_221033020.1">
    <property type="nucleotide sequence ID" value="NZ_CP139781.1"/>
</dbReference>
<accession>A0ABZ1C7P9</accession>
<evidence type="ECO:0000313" key="1">
    <source>
        <dbReference type="EMBL" id="WRQ86559.1"/>
    </source>
</evidence>
<protein>
    <recommendedName>
        <fullName evidence="3">GATA-type domain-containing protein</fullName>
    </recommendedName>
</protein>
<evidence type="ECO:0008006" key="3">
    <source>
        <dbReference type="Google" id="ProtNLM"/>
    </source>
</evidence>
<proteinExistence type="predicted"/>
<evidence type="ECO:0000313" key="2">
    <source>
        <dbReference type="Proteomes" id="UP000738431"/>
    </source>
</evidence>
<reference evidence="1 2" key="1">
    <citation type="submission" date="2021-08" db="EMBL/GenBank/DDBJ databases">
        <authorList>
            <person name="Zhang D."/>
            <person name="Zhang A."/>
            <person name="Wang L."/>
        </authorList>
    </citation>
    <scope>NUCLEOTIDE SEQUENCE [LARGE SCALE GENOMIC DNA]</scope>
    <source>
        <strain evidence="1 2">WL0086</strain>
    </source>
</reference>